<keyword evidence="5" id="KW-1185">Reference proteome</keyword>
<organism evidence="4 5">
    <name type="scientific">Massilia agrisoli</name>
    <dbReference type="NCBI Taxonomy" id="2892444"/>
    <lineage>
        <taxon>Bacteria</taxon>
        <taxon>Pseudomonadati</taxon>
        <taxon>Pseudomonadota</taxon>
        <taxon>Betaproteobacteria</taxon>
        <taxon>Burkholderiales</taxon>
        <taxon>Oxalobacteraceae</taxon>
        <taxon>Telluria group</taxon>
        <taxon>Massilia</taxon>
    </lineage>
</organism>
<dbReference type="Gene3D" id="3.40.50.2300">
    <property type="match status" value="2"/>
</dbReference>
<gene>
    <name evidence="4" type="ORF">LMJ30_05430</name>
</gene>
<keyword evidence="1" id="KW-0472">Membrane</keyword>
<protein>
    <submittedName>
        <fullName evidence="4">Penicillin-binding protein activator</fullName>
    </submittedName>
</protein>
<reference evidence="4 5" key="1">
    <citation type="submission" date="2021-11" db="EMBL/GenBank/DDBJ databases">
        <authorList>
            <person name="Huq M.A."/>
        </authorList>
    </citation>
    <scope>NUCLEOTIDE SEQUENCE [LARGE SCALE GENOMIC DNA]</scope>
    <source>
        <strain evidence="4 5">MAHUQ-52</strain>
    </source>
</reference>
<dbReference type="PANTHER" id="PTHR38038">
    <property type="entry name" value="PENICILLIN-BINDING PROTEIN ACTIVATOR LPOA"/>
    <property type="match status" value="1"/>
</dbReference>
<keyword evidence="3" id="KW-0732">Signal</keyword>
<feature type="chain" id="PRO_5047449334" evidence="3">
    <location>
        <begin position="21"/>
        <end position="417"/>
    </location>
</feature>
<proteinExistence type="predicted"/>
<dbReference type="PROSITE" id="PS51257">
    <property type="entry name" value="PROKAR_LIPOPROTEIN"/>
    <property type="match status" value="1"/>
</dbReference>
<evidence type="ECO:0000256" key="2">
    <source>
        <dbReference type="SAM" id="MobiDB-lite"/>
    </source>
</evidence>
<dbReference type="SUPFAM" id="SSF53822">
    <property type="entry name" value="Periplasmic binding protein-like I"/>
    <property type="match status" value="1"/>
</dbReference>
<feature type="signal peptide" evidence="3">
    <location>
        <begin position="1"/>
        <end position="20"/>
    </location>
</feature>
<dbReference type="RefSeq" id="WP_229431329.1">
    <property type="nucleotide sequence ID" value="NZ_JAJHPV010000009.1"/>
</dbReference>
<evidence type="ECO:0000256" key="1">
    <source>
        <dbReference type="ARBA" id="ARBA00023136"/>
    </source>
</evidence>
<dbReference type="InterPro" id="IPR028082">
    <property type="entry name" value="Peripla_BP_I"/>
</dbReference>
<dbReference type="Pfam" id="PF04348">
    <property type="entry name" value="LppC"/>
    <property type="match status" value="1"/>
</dbReference>
<dbReference type="PANTHER" id="PTHR38038:SF1">
    <property type="entry name" value="PENICILLIN-BINDING PROTEIN ACTIVATOR LPOA"/>
    <property type="match status" value="1"/>
</dbReference>
<evidence type="ECO:0000313" key="5">
    <source>
        <dbReference type="Proteomes" id="UP001198701"/>
    </source>
</evidence>
<feature type="region of interest" description="Disordered" evidence="2">
    <location>
        <begin position="65"/>
        <end position="85"/>
    </location>
</feature>
<sequence>MLIKSLKGVLAAVAVTMLGACSTPCDVSGRLCAPIDPNTRAPLAQPRAAPPVQPVEPAVPEADVQTMPIDSPDSPAPEGQSGAVPGGKQVRVGLLLPLRSTTLAQPADILRAGFMAAHAREGAGFTVEVIETGDGAQEALDAYARAVQSNDIVVGPLSRPAVSAVAGSSAARKPTIALNHPDAGTVIPPNMLVIGLSIEDEARQAAAWVSREQPGANALIVSGPAAWQRRIATAFADEWARLGHESQLVEISSGSGYEIEMSIGKLNSKVQNEAPNLIFAALDPFQTRQVRGVIGANVPFYGASSVNPRAVAGDTLPELDGMRMLDLPWVVQRDNATVMAYPRWAGAELGLDMERLYALGIDAFRVTREIAQGRTAFELDGVTGKLKGSFGNGNAQFTRTIPAAVYQAGATRPILTQ</sequence>
<evidence type="ECO:0000313" key="4">
    <source>
        <dbReference type="EMBL" id="MCC6070403.1"/>
    </source>
</evidence>
<dbReference type="CDD" id="cd06339">
    <property type="entry name" value="PBP1_YraM_LppC_lipoprotein-like"/>
    <property type="match status" value="1"/>
</dbReference>
<dbReference type="Proteomes" id="UP001198701">
    <property type="component" value="Unassembled WGS sequence"/>
</dbReference>
<dbReference type="EMBL" id="JAJHPV010000009">
    <property type="protein sequence ID" value="MCC6070403.1"/>
    <property type="molecule type" value="Genomic_DNA"/>
</dbReference>
<evidence type="ECO:0000256" key="3">
    <source>
        <dbReference type="SAM" id="SignalP"/>
    </source>
</evidence>
<dbReference type="InterPro" id="IPR007443">
    <property type="entry name" value="LpoA"/>
</dbReference>
<name>A0ABS8IQD2_9BURK</name>
<accession>A0ABS8IQD2</accession>
<comment type="caution">
    <text evidence="4">The sequence shown here is derived from an EMBL/GenBank/DDBJ whole genome shotgun (WGS) entry which is preliminary data.</text>
</comment>